<evidence type="ECO:0000313" key="3">
    <source>
        <dbReference type="EMBL" id="SFS44653.1"/>
    </source>
</evidence>
<dbReference type="SUPFAM" id="SSF46955">
    <property type="entry name" value="Putative DNA-binding domain"/>
    <property type="match status" value="1"/>
</dbReference>
<dbReference type="InterPro" id="IPR047057">
    <property type="entry name" value="MerR_fam"/>
</dbReference>
<dbReference type="SMART" id="SM00422">
    <property type="entry name" value="HTH_MERR"/>
    <property type="match status" value="1"/>
</dbReference>
<gene>
    <name evidence="3" type="ORF">SAMN05192570_1358</name>
</gene>
<feature type="domain" description="HTH merR-type" evidence="2">
    <location>
        <begin position="5"/>
        <end position="74"/>
    </location>
</feature>
<dbReference type="PANTHER" id="PTHR30204:SF92">
    <property type="entry name" value="HTH-TYPE TRANSCRIPTIONAL REGULATOR ZNTR"/>
    <property type="match status" value="1"/>
</dbReference>
<name>A0A1I6PWS2_9CAUL</name>
<sequence length="150" mass="16785">MKRQTMTIGRLAREAGVNLETVRYYERIGVMPVPDRTEGGHRSYAPEHAERLKFIRRSRELGFGIETIRRLISLGEAETQACCEVRDMAKDQIASIDAKISDLTRLRRVLQQAVVDCGEGTEVRCPVIQELGSNGRLAGLTESGRPQGMK</sequence>
<keyword evidence="1" id="KW-0238">DNA-binding</keyword>
<dbReference type="GO" id="GO:0003700">
    <property type="term" value="F:DNA-binding transcription factor activity"/>
    <property type="evidence" value="ECO:0007669"/>
    <property type="project" value="InterPro"/>
</dbReference>
<dbReference type="PRINTS" id="PR00040">
    <property type="entry name" value="HTHMERR"/>
</dbReference>
<reference evidence="4" key="1">
    <citation type="submission" date="2016-10" db="EMBL/GenBank/DDBJ databases">
        <authorList>
            <person name="Varghese N."/>
            <person name="Submissions S."/>
        </authorList>
    </citation>
    <scope>NUCLEOTIDE SEQUENCE [LARGE SCALE GENOMIC DNA]</scope>
    <source>
        <strain evidence="4">CGMCC 1.10683</strain>
    </source>
</reference>
<dbReference type="STRING" id="871741.SAMN05192570_1358"/>
<dbReference type="InterPro" id="IPR009061">
    <property type="entry name" value="DNA-bd_dom_put_sf"/>
</dbReference>
<dbReference type="PANTHER" id="PTHR30204">
    <property type="entry name" value="REDOX-CYCLING DRUG-SENSING TRANSCRIPTIONAL ACTIVATOR SOXR"/>
    <property type="match status" value="1"/>
</dbReference>
<dbReference type="Pfam" id="PF13411">
    <property type="entry name" value="MerR_1"/>
    <property type="match status" value="1"/>
</dbReference>
<organism evidence="3 4">
    <name type="scientific">Brevundimonas viscosa</name>
    <dbReference type="NCBI Taxonomy" id="871741"/>
    <lineage>
        <taxon>Bacteria</taxon>
        <taxon>Pseudomonadati</taxon>
        <taxon>Pseudomonadota</taxon>
        <taxon>Alphaproteobacteria</taxon>
        <taxon>Caulobacterales</taxon>
        <taxon>Caulobacteraceae</taxon>
        <taxon>Brevundimonas</taxon>
    </lineage>
</organism>
<keyword evidence="4" id="KW-1185">Reference proteome</keyword>
<evidence type="ECO:0000313" key="4">
    <source>
        <dbReference type="Proteomes" id="UP000198788"/>
    </source>
</evidence>
<dbReference type="PROSITE" id="PS00552">
    <property type="entry name" value="HTH_MERR_1"/>
    <property type="match status" value="1"/>
</dbReference>
<dbReference type="InterPro" id="IPR000551">
    <property type="entry name" value="MerR-type_HTH_dom"/>
</dbReference>
<accession>A0A1I6PWS2</accession>
<dbReference type="Proteomes" id="UP000198788">
    <property type="component" value="Unassembled WGS sequence"/>
</dbReference>
<evidence type="ECO:0000256" key="1">
    <source>
        <dbReference type="ARBA" id="ARBA00023125"/>
    </source>
</evidence>
<dbReference type="GO" id="GO:0003677">
    <property type="term" value="F:DNA binding"/>
    <property type="evidence" value="ECO:0007669"/>
    <property type="project" value="UniProtKB-KW"/>
</dbReference>
<dbReference type="Gene3D" id="1.10.1660.10">
    <property type="match status" value="1"/>
</dbReference>
<protein>
    <submittedName>
        <fullName evidence="3">MerR family transcriptional regulator, mercuric resistance operon regulatory protein</fullName>
    </submittedName>
</protein>
<dbReference type="PROSITE" id="PS50937">
    <property type="entry name" value="HTH_MERR_2"/>
    <property type="match status" value="1"/>
</dbReference>
<evidence type="ECO:0000259" key="2">
    <source>
        <dbReference type="PROSITE" id="PS50937"/>
    </source>
</evidence>
<proteinExistence type="predicted"/>
<dbReference type="AlphaFoldDB" id="A0A1I6PWS2"/>
<dbReference type="CDD" id="cd04785">
    <property type="entry name" value="HTH_CadR-PbrR-like"/>
    <property type="match status" value="1"/>
</dbReference>
<dbReference type="EMBL" id="FOZV01000002">
    <property type="protein sequence ID" value="SFS44653.1"/>
    <property type="molecule type" value="Genomic_DNA"/>
</dbReference>